<comment type="subcellular location">
    <subcellularLocation>
        <location evidence="1">Membrane</location>
        <topology evidence="1">Multi-pass membrane protein</topology>
    </subcellularLocation>
</comment>
<name>A0A835VYZ1_CHLIN</name>
<keyword evidence="8" id="KW-1185">Reference proteome</keyword>
<feature type="transmembrane region" description="Helical" evidence="6">
    <location>
        <begin position="198"/>
        <end position="215"/>
    </location>
</feature>
<dbReference type="AlphaFoldDB" id="A0A835VYZ1"/>
<evidence type="ECO:0000256" key="1">
    <source>
        <dbReference type="ARBA" id="ARBA00004141"/>
    </source>
</evidence>
<proteinExistence type="inferred from homology"/>
<comment type="similarity">
    <text evidence="2">Belongs to the TMEM45 family.</text>
</comment>
<accession>A0A835VYZ1</accession>
<feature type="transmembrane region" description="Helical" evidence="6">
    <location>
        <begin position="169"/>
        <end position="186"/>
    </location>
</feature>
<dbReference type="EMBL" id="JAEHOC010000028">
    <property type="protein sequence ID" value="KAG2430166.1"/>
    <property type="molecule type" value="Genomic_DNA"/>
</dbReference>
<organism evidence="7 8">
    <name type="scientific">Chlamydomonas incerta</name>
    <dbReference type="NCBI Taxonomy" id="51695"/>
    <lineage>
        <taxon>Eukaryota</taxon>
        <taxon>Viridiplantae</taxon>
        <taxon>Chlorophyta</taxon>
        <taxon>core chlorophytes</taxon>
        <taxon>Chlorophyceae</taxon>
        <taxon>CS clade</taxon>
        <taxon>Chlamydomonadales</taxon>
        <taxon>Chlamydomonadaceae</taxon>
        <taxon>Chlamydomonas</taxon>
    </lineage>
</organism>
<evidence type="ECO:0000313" key="8">
    <source>
        <dbReference type="Proteomes" id="UP000650467"/>
    </source>
</evidence>
<evidence type="ECO:0000256" key="4">
    <source>
        <dbReference type="ARBA" id="ARBA00022989"/>
    </source>
</evidence>
<evidence type="ECO:0000313" key="7">
    <source>
        <dbReference type="EMBL" id="KAG2430166.1"/>
    </source>
</evidence>
<evidence type="ECO:0000256" key="2">
    <source>
        <dbReference type="ARBA" id="ARBA00006948"/>
    </source>
</evidence>
<dbReference type="InterPro" id="IPR042127">
    <property type="entry name" value="TMEM45"/>
</dbReference>
<feature type="transmembrane region" description="Helical" evidence="6">
    <location>
        <begin position="227"/>
        <end position="245"/>
    </location>
</feature>
<dbReference type="Proteomes" id="UP000650467">
    <property type="component" value="Unassembled WGS sequence"/>
</dbReference>
<dbReference type="PANTHER" id="PTHR16007:SF15">
    <property type="entry name" value="TRANSMEMBRANE PROTEIN 45B"/>
    <property type="match status" value="1"/>
</dbReference>
<sequence>MDATDSMAGMDMAPQQEHNHGHGMYFCDGEPVMTEGGSWIGHFMPGVVFLLWGAHWMQGIYRKYFDSRRPKGPEYRAQTVHGLARVPAYVESWCKAFLPMIAISLELYFAHKGGWRTMVCPAGTPRAGHFYGPHMGNWQHASMYPPFILAGLVDLVGYEVELPYGTQQVFLFMAFVCETLLMALHKKHTPLDTAVHSVLMYTMAVTALFVLLELAQPRNFLISCGRVFGTLLQSAWFFAATHIMFDHAPFWDEEEGEDMGPAMFVPVVFVALIVAVLAAMMLVFLGFNTYYKIRDAQGAAYERAGLLEDDPRHAHSHTHSHSHAHCGAGAGAGAGAAVASPGAAVPLSTFASHSSAAAHTHTHGTSCQV</sequence>
<evidence type="ECO:0000256" key="5">
    <source>
        <dbReference type="ARBA" id="ARBA00023136"/>
    </source>
</evidence>
<evidence type="ECO:0000256" key="6">
    <source>
        <dbReference type="SAM" id="Phobius"/>
    </source>
</evidence>
<keyword evidence="3 6" id="KW-0812">Transmembrane</keyword>
<dbReference type="PANTHER" id="PTHR16007">
    <property type="entry name" value="EPIDIDYMAL MEMBRANE PROTEIN E9-RELATED"/>
    <property type="match status" value="1"/>
</dbReference>
<evidence type="ECO:0000256" key="3">
    <source>
        <dbReference type="ARBA" id="ARBA00022692"/>
    </source>
</evidence>
<dbReference type="GO" id="GO:0016020">
    <property type="term" value="C:membrane"/>
    <property type="evidence" value="ECO:0007669"/>
    <property type="project" value="UniProtKB-SubCell"/>
</dbReference>
<dbReference type="Pfam" id="PF04819">
    <property type="entry name" value="DUF716"/>
    <property type="match status" value="1"/>
</dbReference>
<comment type="caution">
    <text evidence="7">The sequence shown here is derived from an EMBL/GenBank/DDBJ whole genome shotgun (WGS) entry which is preliminary data.</text>
</comment>
<keyword evidence="5 6" id="KW-0472">Membrane</keyword>
<dbReference type="OrthoDB" id="551896at2759"/>
<keyword evidence="4 6" id="KW-1133">Transmembrane helix</keyword>
<dbReference type="InterPro" id="IPR006904">
    <property type="entry name" value="DUF716"/>
</dbReference>
<feature type="transmembrane region" description="Helical" evidence="6">
    <location>
        <begin position="265"/>
        <end position="287"/>
    </location>
</feature>
<feature type="transmembrane region" description="Helical" evidence="6">
    <location>
        <begin position="39"/>
        <end position="61"/>
    </location>
</feature>
<protein>
    <submittedName>
        <fullName evidence="7">Uncharacterized protein</fullName>
    </submittedName>
</protein>
<reference evidence="7" key="1">
    <citation type="journal article" date="2020" name="bioRxiv">
        <title>Comparative genomics of Chlamydomonas.</title>
        <authorList>
            <person name="Craig R.J."/>
            <person name="Hasan A.R."/>
            <person name="Ness R.W."/>
            <person name="Keightley P.D."/>
        </authorList>
    </citation>
    <scope>NUCLEOTIDE SEQUENCE</scope>
    <source>
        <strain evidence="7">SAG 7.73</strain>
    </source>
</reference>
<gene>
    <name evidence="7" type="ORF">HXX76_010265</name>
</gene>